<feature type="region of interest" description="Disordered" evidence="1">
    <location>
        <begin position="1"/>
        <end position="23"/>
    </location>
</feature>
<evidence type="ECO:0000256" key="2">
    <source>
        <dbReference type="SAM" id="Phobius"/>
    </source>
</evidence>
<keyword evidence="2" id="KW-0472">Membrane</keyword>
<name>M2NH55_BAUPA</name>
<evidence type="ECO:0000313" key="4">
    <source>
        <dbReference type="Proteomes" id="UP000011761"/>
    </source>
</evidence>
<gene>
    <name evidence="3" type="ORF">BAUCODRAFT_154420</name>
</gene>
<feature type="transmembrane region" description="Helical" evidence="2">
    <location>
        <begin position="163"/>
        <end position="186"/>
    </location>
</feature>
<dbReference type="KEGG" id="bcom:BAUCODRAFT_154420"/>
<dbReference type="AlphaFoldDB" id="M2NH55"/>
<proteinExistence type="predicted"/>
<dbReference type="OrthoDB" id="5417811at2759"/>
<feature type="transmembrane region" description="Helical" evidence="2">
    <location>
        <begin position="198"/>
        <end position="221"/>
    </location>
</feature>
<feature type="region of interest" description="Disordered" evidence="1">
    <location>
        <begin position="251"/>
        <end position="271"/>
    </location>
</feature>
<keyword evidence="2" id="KW-0812">Transmembrane</keyword>
<feature type="compositionally biased region" description="Basic and acidic residues" evidence="1">
    <location>
        <begin position="382"/>
        <end position="391"/>
    </location>
</feature>
<protein>
    <submittedName>
        <fullName evidence="3">Uncharacterized protein</fullName>
    </submittedName>
</protein>
<dbReference type="RefSeq" id="XP_007673868.1">
    <property type="nucleotide sequence ID" value="XM_007675678.1"/>
</dbReference>
<evidence type="ECO:0000313" key="3">
    <source>
        <dbReference type="EMBL" id="EMC98664.1"/>
    </source>
</evidence>
<dbReference type="GeneID" id="19109282"/>
<reference evidence="3 4" key="1">
    <citation type="journal article" date="2012" name="PLoS Pathog.">
        <title>Diverse lifestyles and strategies of plant pathogenesis encoded in the genomes of eighteen Dothideomycetes fungi.</title>
        <authorList>
            <person name="Ohm R.A."/>
            <person name="Feau N."/>
            <person name="Henrissat B."/>
            <person name="Schoch C.L."/>
            <person name="Horwitz B.A."/>
            <person name="Barry K.W."/>
            <person name="Condon B.J."/>
            <person name="Copeland A.C."/>
            <person name="Dhillon B."/>
            <person name="Glaser F."/>
            <person name="Hesse C.N."/>
            <person name="Kosti I."/>
            <person name="LaButti K."/>
            <person name="Lindquist E.A."/>
            <person name="Lucas S."/>
            <person name="Salamov A.A."/>
            <person name="Bradshaw R.E."/>
            <person name="Ciuffetti L."/>
            <person name="Hamelin R.C."/>
            <person name="Kema G.H.J."/>
            <person name="Lawrence C."/>
            <person name="Scott J.A."/>
            <person name="Spatafora J.W."/>
            <person name="Turgeon B.G."/>
            <person name="de Wit P.J.G.M."/>
            <person name="Zhong S."/>
            <person name="Goodwin S.B."/>
            <person name="Grigoriev I.V."/>
        </authorList>
    </citation>
    <scope>NUCLEOTIDE SEQUENCE [LARGE SCALE GENOMIC DNA]</scope>
    <source>
        <strain evidence="3 4">UAMH 10762</strain>
    </source>
</reference>
<feature type="compositionally biased region" description="Basic residues" evidence="1">
    <location>
        <begin position="251"/>
        <end position="266"/>
    </location>
</feature>
<dbReference type="eggNOG" id="ENOG502S8TD">
    <property type="taxonomic scope" value="Eukaryota"/>
</dbReference>
<dbReference type="OMA" id="RSPLFAW"/>
<keyword evidence="4" id="KW-1185">Reference proteome</keyword>
<feature type="region of interest" description="Disordered" evidence="1">
    <location>
        <begin position="366"/>
        <end position="423"/>
    </location>
</feature>
<dbReference type="HOGENOM" id="CLU_611142_0_0_1"/>
<organism evidence="3 4">
    <name type="scientific">Baudoinia panamericana (strain UAMH 10762)</name>
    <name type="common">Angels' share fungus</name>
    <name type="synonym">Baudoinia compniacensis (strain UAMH 10762)</name>
    <dbReference type="NCBI Taxonomy" id="717646"/>
    <lineage>
        <taxon>Eukaryota</taxon>
        <taxon>Fungi</taxon>
        <taxon>Dikarya</taxon>
        <taxon>Ascomycota</taxon>
        <taxon>Pezizomycotina</taxon>
        <taxon>Dothideomycetes</taxon>
        <taxon>Dothideomycetidae</taxon>
        <taxon>Mycosphaerellales</taxon>
        <taxon>Teratosphaeriaceae</taxon>
        <taxon>Baudoinia</taxon>
    </lineage>
</organism>
<dbReference type="Proteomes" id="UP000011761">
    <property type="component" value="Unassembled WGS sequence"/>
</dbReference>
<keyword evidence="2" id="KW-1133">Transmembrane helix</keyword>
<dbReference type="EMBL" id="KB445552">
    <property type="protein sequence ID" value="EMC98664.1"/>
    <property type="molecule type" value="Genomic_DNA"/>
</dbReference>
<sequence>MHSPLPDASALEAGIIEDERPSRLSRVQDNVRQLLRASVVSPVRSSFAGRHVSHQPTVEEDPQHEDIEGAALAAETVLTPPPESSGEDENEQCHGVLFPPLSYTAHQSTLYNTRAVAALNHPDLSDPSLAVLLHQKTAERQQRAWKRSRNRKLRYANGEQSSASLWILCLAAGLLLAGIVATYLAIATSSTGLSTTFHVLFVLGILAATVIFAHTIVRLCFFVPTLPPSPRVYVVSQQQTKPGRHFVRHRRRRHHHHHHQPHRHHQPMPQPSETVDFIPPTPIPVHVADDASVRPDSREAHPTSGVARASQAWDKEAPILANPPPAYGRWRGSVRANPDLLHWQAVPSPVDPDTPALPSPTYEEAMNVEHSTGPPSYVTRDSPARRREMQEARPQIARAQTAERVGRPEMVEAKGAGAGGGNV</sequence>
<evidence type="ECO:0000256" key="1">
    <source>
        <dbReference type="SAM" id="MobiDB-lite"/>
    </source>
</evidence>
<accession>M2NH55</accession>